<proteinExistence type="inferred from homology"/>
<dbReference type="GO" id="GO:0046872">
    <property type="term" value="F:metal ion binding"/>
    <property type="evidence" value="ECO:0007669"/>
    <property type="project" value="UniProtKB-KW"/>
</dbReference>
<dbReference type="CDD" id="cd02968">
    <property type="entry name" value="SCO"/>
    <property type="match status" value="1"/>
</dbReference>
<keyword evidence="5" id="KW-0732">Signal</keyword>
<evidence type="ECO:0000256" key="3">
    <source>
        <dbReference type="PIRSR" id="PIRSR603782-1"/>
    </source>
</evidence>
<dbReference type="AlphaFoldDB" id="A0A0A5I6X3"/>
<evidence type="ECO:0000313" key="8">
    <source>
        <dbReference type="Proteomes" id="UP000030528"/>
    </source>
</evidence>
<evidence type="ECO:0000256" key="2">
    <source>
        <dbReference type="ARBA" id="ARBA00023008"/>
    </source>
</evidence>
<organism evidence="7 8">
    <name type="scientific">Pontibacillus halophilus JSM 076056 = DSM 19796</name>
    <dbReference type="NCBI Taxonomy" id="1385510"/>
    <lineage>
        <taxon>Bacteria</taxon>
        <taxon>Bacillati</taxon>
        <taxon>Bacillota</taxon>
        <taxon>Bacilli</taxon>
        <taxon>Bacillales</taxon>
        <taxon>Bacillaceae</taxon>
        <taxon>Pontibacillus</taxon>
    </lineage>
</organism>
<evidence type="ECO:0000256" key="1">
    <source>
        <dbReference type="ARBA" id="ARBA00010996"/>
    </source>
</evidence>
<gene>
    <name evidence="7" type="ORF">N781_03545</name>
</gene>
<evidence type="ECO:0000313" key="7">
    <source>
        <dbReference type="EMBL" id="KGX91577.1"/>
    </source>
</evidence>
<dbReference type="SUPFAM" id="SSF52833">
    <property type="entry name" value="Thioredoxin-like"/>
    <property type="match status" value="1"/>
</dbReference>
<evidence type="ECO:0000256" key="5">
    <source>
        <dbReference type="SAM" id="SignalP"/>
    </source>
</evidence>
<dbReference type="PANTHER" id="PTHR12151">
    <property type="entry name" value="ELECTRON TRANSPORT PROTIN SCO1/SENC FAMILY MEMBER"/>
    <property type="match status" value="1"/>
</dbReference>
<sequence>MKKRMFTYTIVLIGVMILSACGSQDSDSTSNSGGQAAMAEPEFSRDVRSFSFTNQDEETVSLEDLEGTYWIADMIFTNCDTVCPPMTANMAYLQDQVEEAGLSDEVRFVSFSVDPTVDSPSVLKDFAMKHEADFSNWDFLTGYSNEEIKEFSIKSFQLLVQHTDQSDQVTHGTNFMLVNPDGKAIERYKGMQRGEMERIVADLESKIESS</sequence>
<comment type="similarity">
    <text evidence="1">Belongs to the SCO1/2 family.</text>
</comment>
<keyword evidence="8" id="KW-1185">Reference proteome</keyword>
<comment type="caution">
    <text evidence="7">The sequence shown here is derived from an EMBL/GenBank/DDBJ whole genome shotgun (WGS) entry which is preliminary data.</text>
</comment>
<dbReference type="RefSeq" id="WP_026800703.1">
    <property type="nucleotide sequence ID" value="NZ_AULI01000009.1"/>
</dbReference>
<protein>
    <submittedName>
        <fullName evidence="7">Photosynthetic protein synthase I</fullName>
    </submittedName>
</protein>
<name>A0A0A5I6X3_9BACI</name>
<reference evidence="7 8" key="1">
    <citation type="submission" date="2013-08" db="EMBL/GenBank/DDBJ databases">
        <authorList>
            <person name="Huang J."/>
            <person name="Wang G."/>
        </authorList>
    </citation>
    <scope>NUCLEOTIDE SEQUENCE [LARGE SCALE GENOMIC DNA]</scope>
    <source>
        <strain evidence="7 8">JSM 076056</strain>
    </source>
</reference>
<dbReference type="PANTHER" id="PTHR12151:SF25">
    <property type="entry name" value="LINALOOL DEHYDRATASE_ISOMERASE DOMAIN-CONTAINING PROTEIN"/>
    <property type="match status" value="1"/>
</dbReference>
<keyword evidence="4" id="KW-1015">Disulfide bond</keyword>
<dbReference type="eggNOG" id="COG1999">
    <property type="taxonomic scope" value="Bacteria"/>
</dbReference>
<feature type="disulfide bond" description="Redox-active" evidence="4">
    <location>
        <begin position="79"/>
        <end position="83"/>
    </location>
</feature>
<dbReference type="Gene3D" id="3.40.30.10">
    <property type="entry name" value="Glutaredoxin"/>
    <property type="match status" value="1"/>
</dbReference>
<dbReference type="InterPro" id="IPR013766">
    <property type="entry name" value="Thioredoxin_domain"/>
</dbReference>
<dbReference type="PROSITE" id="PS51257">
    <property type="entry name" value="PROKAR_LIPOPROTEIN"/>
    <property type="match status" value="1"/>
</dbReference>
<dbReference type="Proteomes" id="UP000030528">
    <property type="component" value="Unassembled WGS sequence"/>
</dbReference>
<dbReference type="Pfam" id="PF02630">
    <property type="entry name" value="SCO1-SenC"/>
    <property type="match status" value="1"/>
</dbReference>
<feature type="binding site" evidence="3">
    <location>
        <position position="83"/>
    </location>
    <ligand>
        <name>Cu cation</name>
        <dbReference type="ChEBI" id="CHEBI:23378"/>
    </ligand>
</feature>
<dbReference type="EMBL" id="AVPE01000009">
    <property type="protein sequence ID" value="KGX91577.1"/>
    <property type="molecule type" value="Genomic_DNA"/>
</dbReference>
<feature type="binding site" evidence="3">
    <location>
        <position position="79"/>
    </location>
    <ligand>
        <name>Cu cation</name>
        <dbReference type="ChEBI" id="CHEBI:23378"/>
    </ligand>
</feature>
<keyword evidence="2 3" id="KW-0186">Copper</keyword>
<evidence type="ECO:0000256" key="4">
    <source>
        <dbReference type="PIRSR" id="PIRSR603782-2"/>
    </source>
</evidence>
<dbReference type="STRING" id="1385510.GCA_000425205_02363"/>
<feature type="binding site" evidence="3">
    <location>
        <position position="171"/>
    </location>
    <ligand>
        <name>Cu cation</name>
        <dbReference type="ChEBI" id="CHEBI:23378"/>
    </ligand>
</feature>
<dbReference type="InterPro" id="IPR036249">
    <property type="entry name" value="Thioredoxin-like_sf"/>
</dbReference>
<feature type="domain" description="Thioredoxin" evidence="6">
    <location>
        <begin position="41"/>
        <end position="208"/>
    </location>
</feature>
<dbReference type="InterPro" id="IPR003782">
    <property type="entry name" value="SCO1/SenC"/>
</dbReference>
<accession>A0A0A5I6X3</accession>
<keyword evidence="3" id="KW-0479">Metal-binding</keyword>
<feature type="chain" id="PRO_5038553085" evidence="5">
    <location>
        <begin position="23"/>
        <end position="210"/>
    </location>
</feature>
<feature type="signal peptide" evidence="5">
    <location>
        <begin position="1"/>
        <end position="22"/>
    </location>
</feature>
<evidence type="ECO:0000259" key="6">
    <source>
        <dbReference type="PROSITE" id="PS51352"/>
    </source>
</evidence>
<dbReference type="PROSITE" id="PS51352">
    <property type="entry name" value="THIOREDOXIN_2"/>
    <property type="match status" value="1"/>
</dbReference>